<dbReference type="InterPro" id="IPR008278">
    <property type="entry name" value="4-PPantetheinyl_Trfase_dom"/>
</dbReference>
<sequence>MPAPPTTLRAEPRRLLRDAVRRFLGGVLHCAPDAVPLVSQPGEAPRVSLPDRRIFLSFSHEPGLSLAALHAGGPVGVDLMDLAQAASLEDWQALASDYLGPRALAAIRHRNPPSRPKAFALAWTSQEARLKCSGLPLEEWSEALEARLAGCECIELELPAGYAGILAYQRIS</sequence>
<dbReference type="AlphaFoldDB" id="A0A6B3SFU5"/>
<dbReference type="RefSeq" id="WP_163959763.1">
    <property type="nucleotide sequence ID" value="NZ_JAAIVB010000003.1"/>
</dbReference>
<proteinExistence type="predicted"/>
<protein>
    <submittedName>
        <fullName evidence="3">4'-phosphopantetheinyl transferase superfamily protein</fullName>
    </submittedName>
</protein>
<dbReference type="InterPro" id="IPR037143">
    <property type="entry name" value="4-PPantetheinyl_Trfase_dom_sf"/>
</dbReference>
<dbReference type="GO" id="GO:0008897">
    <property type="term" value="F:holo-[acyl-carrier-protein] synthase activity"/>
    <property type="evidence" value="ECO:0007669"/>
    <property type="project" value="InterPro"/>
</dbReference>
<comment type="caution">
    <text evidence="3">The sequence shown here is derived from an EMBL/GenBank/DDBJ whole genome shotgun (WGS) entry which is preliminary data.</text>
</comment>
<organism evidence="3 4">
    <name type="scientific">Noviherbaspirillum galbum</name>
    <dbReference type="NCBI Taxonomy" id="2709383"/>
    <lineage>
        <taxon>Bacteria</taxon>
        <taxon>Pseudomonadati</taxon>
        <taxon>Pseudomonadota</taxon>
        <taxon>Betaproteobacteria</taxon>
        <taxon>Burkholderiales</taxon>
        <taxon>Oxalobacteraceae</taxon>
        <taxon>Noviherbaspirillum</taxon>
    </lineage>
</organism>
<dbReference type="Gene3D" id="3.90.470.20">
    <property type="entry name" value="4'-phosphopantetheinyl transferase domain"/>
    <property type="match status" value="1"/>
</dbReference>
<evidence type="ECO:0000259" key="2">
    <source>
        <dbReference type="Pfam" id="PF01648"/>
    </source>
</evidence>
<evidence type="ECO:0000313" key="4">
    <source>
        <dbReference type="Proteomes" id="UP000482155"/>
    </source>
</evidence>
<reference evidence="3 4" key="1">
    <citation type="submission" date="2020-02" db="EMBL/GenBank/DDBJ databases">
        <authorList>
            <person name="Kim M.K."/>
        </authorList>
    </citation>
    <scope>NUCLEOTIDE SEQUENCE [LARGE SCALE GENOMIC DNA]</scope>
    <source>
        <strain evidence="3 4">17J57-3</strain>
    </source>
</reference>
<dbReference type="SUPFAM" id="SSF56214">
    <property type="entry name" value="4'-phosphopantetheinyl transferase"/>
    <property type="match status" value="1"/>
</dbReference>
<dbReference type="Proteomes" id="UP000482155">
    <property type="component" value="Unassembled WGS sequence"/>
</dbReference>
<gene>
    <name evidence="3" type="ORF">G3574_00410</name>
</gene>
<accession>A0A6B3SFU5</accession>
<keyword evidence="4" id="KW-1185">Reference proteome</keyword>
<dbReference type="GO" id="GO:0000287">
    <property type="term" value="F:magnesium ion binding"/>
    <property type="evidence" value="ECO:0007669"/>
    <property type="project" value="InterPro"/>
</dbReference>
<dbReference type="EMBL" id="JAAIVB010000003">
    <property type="protein sequence ID" value="NEX59528.1"/>
    <property type="molecule type" value="Genomic_DNA"/>
</dbReference>
<evidence type="ECO:0000313" key="3">
    <source>
        <dbReference type="EMBL" id="NEX59528.1"/>
    </source>
</evidence>
<keyword evidence="1 3" id="KW-0808">Transferase</keyword>
<feature type="domain" description="4'-phosphopantetheinyl transferase" evidence="2">
    <location>
        <begin position="74"/>
        <end position="144"/>
    </location>
</feature>
<evidence type="ECO:0000256" key="1">
    <source>
        <dbReference type="ARBA" id="ARBA00022679"/>
    </source>
</evidence>
<name>A0A6B3SFU5_9BURK</name>
<dbReference type="Pfam" id="PF01648">
    <property type="entry name" value="ACPS"/>
    <property type="match status" value="1"/>
</dbReference>